<keyword evidence="1" id="KW-1185">Reference proteome</keyword>
<dbReference type="RefSeq" id="XP_031552677.1">
    <property type="nucleotide sequence ID" value="XM_031696817.1"/>
</dbReference>
<dbReference type="GeneID" id="116289880"/>
<reference evidence="2 3" key="1">
    <citation type="submission" date="2025-04" db="UniProtKB">
        <authorList>
            <consortium name="RefSeq"/>
        </authorList>
    </citation>
    <scope>IDENTIFICATION</scope>
    <source>
        <tissue evidence="2 3">Tentacle</tissue>
    </source>
</reference>
<accession>A0A6P8HJ23</accession>
<dbReference type="AlphaFoldDB" id="A0A6P8HJ23"/>
<dbReference type="RefSeq" id="XP_031552678.1">
    <property type="nucleotide sequence ID" value="XM_031696818.1"/>
</dbReference>
<protein>
    <submittedName>
        <fullName evidence="2 3">Uncharacterized protein LOC116289880</fullName>
    </submittedName>
</protein>
<organism evidence="1 2">
    <name type="scientific">Actinia tenebrosa</name>
    <name type="common">Australian red waratah sea anemone</name>
    <dbReference type="NCBI Taxonomy" id="6105"/>
    <lineage>
        <taxon>Eukaryota</taxon>
        <taxon>Metazoa</taxon>
        <taxon>Cnidaria</taxon>
        <taxon>Anthozoa</taxon>
        <taxon>Hexacorallia</taxon>
        <taxon>Actiniaria</taxon>
        <taxon>Actiniidae</taxon>
        <taxon>Actinia</taxon>
    </lineage>
</organism>
<dbReference type="OrthoDB" id="10280162at2759"/>
<proteinExistence type="predicted"/>
<evidence type="ECO:0000313" key="3">
    <source>
        <dbReference type="RefSeq" id="XP_031552678.1"/>
    </source>
</evidence>
<sequence>MRANMFTQNNASAEVKSKTSNEKTLGILTRIKNEGSSCIQASSIIQWSLKKLMKSPQDLKTTDCASPFCCLSLHWQNLFFNELLKLQTPLYQNVKNGLVSLKELNEKSAMALIIYCCWTSCSFSSLITYNKNFPWITENH</sequence>
<evidence type="ECO:0000313" key="2">
    <source>
        <dbReference type="RefSeq" id="XP_031552677.1"/>
    </source>
</evidence>
<gene>
    <name evidence="2 3" type="primary">LOC116289880</name>
</gene>
<dbReference type="KEGG" id="aten:116289880"/>
<evidence type="ECO:0000313" key="1">
    <source>
        <dbReference type="Proteomes" id="UP000515163"/>
    </source>
</evidence>
<dbReference type="Proteomes" id="UP000515163">
    <property type="component" value="Unplaced"/>
</dbReference>
<name>A0A6P8HJ23_ACTTE</name>